<keyword evidence="1" id="KW-0472">Membrane</keyword>
<feature type="transmembrane region" description="Helical" evidence="1">
    <location>
        <begin position="78"/>
        <end position="102"/>
    </location>
</feature>
<dbReference type="InterPro" id="IPR010699">
    <property type="entry name" value="DUF1275"/>
</dbReference>
<organism evidence="2 3">
    <name type="scientific">Corynebacterium suicordis DSM 45110</name>
    <dbReference type="NCBI Taxonomy" id="1121369"/>
    <lineage>
        <taxon>Bacteria</taxon>
        <taxon>Bacillati</taxon>
        <taxon>Actinomycetota</taxon>
        <taxon>Actinomycetes</taxon>
        <taxon>Mycobacteriales</taxon>
        <taxon>Corynebacteriaceae</taxon>
        <taxon>Corynebacterium</taxon>
    </lineage>
</organism>
<gene>
    <name evidence="2" type="ORF">IRY30_01295</name>
</gene>
<sequence length="261" mass="28550">MPPSRRRSWSRTRTEAWDHLRNIAGPERTPENNRDLAVGLAFTAGILNSVGFLAVAMYSSHMTGLTATLADQLVLGNFRIALLAAMGIASFMIGAAMCAIIFNWGRRRDLPSRFAIILVIEALAILLVGLMAQKITDWGLGWSVLAVLCWTMGLQNAVITKITGSQIRTTHVTGMVTDLGIEMGKWLYRNKPGDADPVLPDKPQMRLHSVIVLGFFLGGVCGMATALVIGYYTVIPAAAILLVLASFPIIEDVREHLHRKR</sequence>
<feature type="transmembrane region" description="Helical" evidence="1">
    <location>
        <begin position="114"/>
        <end position="132"/>
    </location>
</feature>
<comment type="caution">
    <text evidence="2">The sequence shown here is derived from an EMBL/GenBank/DDBJ whole genome shotgun (WGS) entry which is preliminary data.</text>
</comment>
<keyword evidence="1" id="KW-0812">Transmembrane</keyword>
<keyword evidence="3" id="KW-1185">Reference proteome</keyword>
<dbReference type="PANTHER" id="PTHR37314">
    <property type="entry name" value="SLR0142 PROTEIN"/>
    <property type="match status" value="1"/>
</dbReference>
<evidence type="ECO:0000256" key="1">
    <source>
        <dbReference type="SAM" id="Phobius"/>
    </source>
</evidence>
<name>A0ABR9ZJ82_9CORY</name>
<dbReference type="PANTHER" id="PTHR37314:SF4">
    <property type="entry name" value="UPF0700 TRANSMEMBRANE PROTEIN YOAK"/>
    <property type="match status" value="1"/>
</dbReference>
<proteinExistence type="predicted"/>
<evidence type="ECO:0000313" key="3">
    <source>
        <dbReference type="Proteomes" id="UP000635902"/>
    </source>
</evidence>
<feature type="transmembrane region" description="Helical" evidence="1">
    <location>
        <begin position="235"/>
        <end position="253"/>
    </location>
</feature>
<accession>A0ABR9ZJ82</accession>
<dbReference type="Pfam" id="PF06912">
    <property type="entry name" value="DUF1275"/>
    <property type="match status" value="1"/>
</dbReference>
<feature type="transmembrane region" description="Helical" evidence="1">
    <location>
        <begin position="210"/>
        <end position="229"/>
    </location>
</feature>
<keyword evidence="1" id="KW-1133">Transmembrane helix</keyword>
<dbReference type="RefSeq" id="WP_194555604.1">
    <property type="nucleotide sequence ID" value="NZ_JADKMY010000001.1"/>
</dbReference>
<dbReference type="Proteomes" id="UP000635902">
    <property type="component" value="Unassembled WGS sequence"/>
</dbReference>
<dbReference type="EMBL" id="JADKMY010000001">
    <property type="protein sequence ID" value="MBF4552717.1"/>
    <property type="molecule type" value="Genomic_DNA"/>
</dbReference>
<reference evidence="2 3" key="1">
    <citation type="submission" date="2020-10" db="EMBL/GenBank/DDBJ databases">
        <title>Novel species in genus Corynebacterium.</title>
        <authorList>
            <person name="Zhang G."/>
        </authorList>
    </citation>
    <scope>NUCLEOTIDE SEQUENCE [LARGE SCALE GENOMIC DNA]</scope>
    <source>
        <strain evidence="2 3">DSM 45110</strain>
    </source>
</reference>
<protein>
    <submittedName>
        <fullName evidence="2">DUF1275 domain-containing protein</fullName>
    </submittedName>
</protein>
<feature type="transmembrane region" description="Helical" evidence="1">
    <location>
        <begin position="138"/>
        <end position="159"/>
    </location>
</feature>
<feature type="transmembrane region" description="Helical" evidence="1">
    <location>
        <begin position="36"/>
        <end position="58"/>
    </location>
</feature>
<evidence type="ECO:0000313" key="2">
    <source>
        <dbReference type="EMBL" id="MBF4552717.1"/>
    </source>
</evidence>